<accession>A0A7Z9CFN4</accession>
<dbReference type="InterPro" id="IPR017871">
    <property type="entry name" value="ABC_transporter-like_CS"/>
</dbReference>
<keyword evidence="2 7" id="KW-0812">Transmembrane</keyword>
<dbReference type="PANTHER" id="PTHR24221">
    <property type="entry name" value="ATP-BINDING CASSETTE SUB-FAMILY B"/>
    <property type="match status" value="1"/>
</dbReference>
<sequence>MKQKEDKTKGLLGHFNYFREKLGKHIYVFIVLNFLVGLLDGLGLTMFIPLLSAATDTTNANESLGSLQVFIDFLQSWGIEFTIVNILILMVVLFTFKGVISYFRSIYVTKINLRAAKNLRFQLVDGVEGLSYDGFTKMSVGRIQNHVFHEAWKLIESIKIYMDIIQFGTMLATYAILAAVSNWQFAIMVAIGGYITDFLFKYLSKLIKEYAKKQIGLGNSFNEILVQSVNNFKYLKATNYFPRYKKILRENIELNNHYNLQSSILNSIMVNAREPMIVTIIALVIVIQLKVFDGNLASILVSLLLFYRCLGYLVNLQMAIAAFAPASASIESIDAILKEFEENREPLFLDEVSSIAEEIKVNHLGVTFGNLQVLSDINITIPPKTSVAFVGESGAGKTTLANVICGLQRPHSGEVMVGNQSLYASNLNSYRSKIGYIIQEPVIFNDTLFNNVSFWAEKTPEALEKFHRVMEMVSLTQFVSELENQEDSKLGNNGILVSGGQKQRISIARELYKDVELLIMDEATSALDSETEKHIKDSIDLLHGKFTMIIIAHRLSTIKNVDTVYLLEKGKISAQGNFSELAEKSERFRKMVELQEI</sequence>
<dbReference type="InterPro" id="IPR003593">
    <property type="entry name" value="AAA+_ATPase"/>
</dbReference>
<dbReference type="PANTHER" id="PTHR24221:SF654">
    <property type="entry name" value="ATP-BINDING CASSETTE SUB-FAMILY B MEMBER 6"/>
    <property type="match status" value="1"/>
</dbReference>
<organism evidence="10 11">
    <name type="scientific">Bergeyella zoohelcum</name>
    <dbReference type="NCBI Taxonomy" id="1015"/>
    <lineage>
        <taxon>Bacteria</taxon>
        <taxon>Pseudomonadati</taxon>
        <taxon>Bacteroidota</taxon>
        <taxon>Flavobacteriia</taxon>
        <taxon>Flavobacteriales</taxon>
        <taxon>Weeksellaceae</taxon>
        <taxon>Bergeyella</taxon>
    </lineage>
</organism>
<reference evidence="10 11" key="1">
    <citation type="submission" date="2018-11" db="EMBL/GenBank/DDBJ databases">
        <authorList>
            <consortium name="Pathogen Informatics"/>
        </authorList>
    </citation>
    <scope>NUCLEOTIDE SEQUENCE [LARGE SCALE GENOMIC DNA]</scope>
    <source>
        <strain evidence="10 11">NCTC12929</strain>
    </source>
</reference>
<evidence type="ECO:0000259" key="8">
    <source>
        <dbReference type="PROSITE" id="PS50893"/>
    </source>
</evidence>
<evidence type="ECO:0000256" key="1">
    <source>
        <dbReference type="ARBA" id="ARBA00004651"/>
    </source>
</evidence>
<dbReference type="InterPro" id="IPR027417">
    <property type="entry name" value="P-loop_NTPase"/>
</dbReference>
<keyword evidence="4 10" id="KW-0067">ATP-binding</keyword>
<evidence type="ECO:0000256" key="7">
    <source>
        <dbReference type="SAM" id="Phobius"/>
    </source>
</evidence>
<dbReference type="EC" id="3.6.3.-" evidence="10"/>
<feature type="domain" description="ABC transporter" evidence="8">
    <location>
        <begin position="359"/>
        <end position="594"/>
    </location>
</feature>
<dbReference type="GO" id="GO:0005886">
    <property type="term" value="C:plasma membrane"/>
    <property type="evidence" value="ECO:0007669"/>
    <property type="project" value="UniProtKB-SubCell"/>
</dbReference>
<evidence type="ECO:0000313" key="11">
    <source>
        <dbReference type="Proteomes" id="UP000270205"/>
    </source>
</evidence>
<dbReference type="GO" id="GO:0140359">
    <property type="term" value="F:ABC-type transporter activity"/>
    <property type="evidence" value="ECO:0007669"/>
    <property type="project" value="InterPro"/>
</dbReference>
<dbReference type="PROSITE" id="PS00211">
    <property type="entry name" value="ABC_TRANSPORTER_1"/>
    <property type="match status" value="1"/>
</dbReference>
<dbReference type="Pfam" id="PF00005">
    <property type="entry name" value="ABC_tran"/>
    <property type="match status" value="1"/>
</dbReference>
<dbReference type="InterPro" id="IPR011527">
    <property type="entry name" value="ABC1_TM_dom"/>
</dbReference>
<evidence type="ECO:0000256" key="5">
    <source>
        <dbReference type="ARBA" id="ARBA00022989"/>
    </source>
</evidence>
<dbReference type="PROSITE" id="PS50893">
    <property type="entry name" value="ABC_TRANSPORTER_2"/>
    <property type="match status" value="1"/>
</dbReference>
<dbReference type="InterPro" id="IPR003439">
    <property type="entry name" value="ABC_transporter-like_ATP-bd"/>
</dbReference>
<keyword evidence="5 7" id="KW-1133">Transmembrane helix</keyword>
<protein>
    <submittedName>
        <fullName evidence="10">ABC transporter, ATP-binding protein/permease, glycan transport</fullName>
        <ecNumber evidence="10">3.6.3.-</ecNumber>
    </submittedName>
</protein>
<comment type="caution">
    <text evidence="10">The sequence shown here is derived from an EMBL/GenBank/DDBJ whole genome shotgun (WGS) entry which is preliminary data.</text>
</comment>
<keyword evidence="10" id="KW-0378">Hydrolase</keyword>
<feature type="domain" description="ABC transmembrane type-1" evidence="9">
    <location>
        <begin position="30"/>
        <end position="332"/>
    </location>
</feature>
<dbReference type="Gene3D" id="3.40.50.300">
    <property type="entry name" value="P-loop containing nucleotide triphosphate hydrolases"/>
    <property type="match status" value="1"/>
</dbReference>
<evidence type="ECO:0000256" key="2">
    <source>
        <dbReference type="ARBA" id="ARBA00022692"/>
    </source>
</evidence>
<name>A0A7Z9CFN4_9FLAO</name>
<dbReference type="Gene3D" id="1.20.1560.10">
    <property type="entry name" value="ABC transporter type 1, transmembrane domain"/>
    <property type="match status" value="1"/>
</dbReference>
<evidence type="ECO:0000313" key="10">
    <source>
        <dbReference type="EMBL" id="VDH03424.1"/>
    </source>
</evidence>
<dbReference type="AlphaFoldDB" id="A0A7Z9CFN4"/>
<evidence type="ECO:0000256" key="4">
    <source>
        <dbReference type="ARBA" id="ARBA00022840"/>
    </source>
</evidence>
<dbReference type="SUPFAM" id="SSF90123">
    <property type="entry name" value="ABC transporter transmembrane region"/>
    <property type="match status" value="1"/>
</dbReference>
<keyword evidence="6 7" id="KW-0472">Membrane</keyword>
<dbReference type="InterPro" id="IPR039421">
    <property type="entry name" value="Type_1_exporter"/>
</dbReference>
<keyword evidence="3" id="KW-0547">Nucleotide-binding</keyword>
<evidence type="ECO:0000259" key="9">
    <source>
        <dbReference type="PROSITE" id="PS50929"/>
    </source>
</evidence>
<proteinExistence type="predicted"/>
<dbReference type="InterPro" id="IPR036640">
    <property type="entry name" value="ABC1_TM_sf"/>
</dbReference>
<dbReference type="GO" id="GO:0034040">
    <property type="term" value="F:ATPase-coupled lipid transmembrane transporter activity"/>
    <property type="evidence" value="ECO:0007669"/>
    <property type="project" value="TreeGrafter"/>
</dbReference>
<dbReference type="EMBL" id="UYIV01000001">
    <property type="protein sequence ID" value="VDH03424.1"/>
    <property type="molecule type" value="Genomic_DNA"/>
</dbReference>
<dbReference type="RefSeq" id="WP_125150878.1">
    <property type="nucleotide sequence ID" value="NZ_UYIV01000001.1"/>
</dbReference>
<evidence type="ECO:0000256" key="3">
    <source>
        <dbReference type="ARBA" id="ARBA00022741"/>
    </source>
</evidence>
<evidence type="ECO:0000256" key="6">
    <source>
        <dbReference type="ARBA" id="ARBA00023136"/>
    </source>
</evidence>
<dbReference type="GO" id="GO:0005524">
    <property type="term" value="F:ATP binding"/>
    <property type="evidence" value="ECO:0007669"/>
    <property type="project" value="UniProtKB-KW"/>
</dbReference>
<feature type="transmembrane region" description="Helical" evidence="7">
    <location>
        <begin position="277"/>
        <end position="307"/>
    </location>
</feature>
<dbReference type="SMART" id="SM00382">
    <property type="entry name" value="AAA"/>
    <property type="match status" value="1"/>
</dbReference>
<dbReference type="Pfam" id="PF00664">
    <property type="entry name" value="ABC_membrane"/>
    <property type="match status" value="1"/>
</dbReference>
<dbReference type="PROSITE" id="PS50929">
    <property type="entry name" value="ABC_TM1F"/>
    <property type="match status" value="1"/>
</dbReference>
<comment type="subcellular location">
    <subcellularLocation>
        <location evidence="1">Cell membrane</location>
        <topology evidence="1">Multi-pass membrane protein</topology>
    </subcellularLocation>
</comment>
<feature type="transmembrane region" description="Helical" evidence="7">
    <location>
        <begin position="183"/>
        <end position="203"/>
    </location>
</feature>
<gene>
    <name evidence="10" type="primary">pglK</name>
    <name evidence="10" type="ORF">NCTC12929_00807</name>
</gene>
<dbReference type="SUPFAM" id="SSF52540">
    <property type="entry name" value="P-loop containing nucleoside triphosphate hydrolases"/>
    <property type="match status" value="1"/>
</dbReference>
<dbReference type="Proteomes" id="UP000270205">
    <property type="component" value="Unassembled WGS sequence"/>
</dbReference>
<feature type="transmembrane region" description="Helical" evidence="7">
    <location>
        <begin position="74"/>
        <end position="96"/>
    </location>
</feature>
<dbReference type="GO" id="GO:0016887">
    <property type="term" value="F:ATP hydrolysis activity"/>
    <property type="evidence" value="ECO:0007669"/>
    <property type="project" value="InterPro"/>
</dbReference>
<feature type="transmembrane region" description="Helical" evidence="7">
    <location>
        <begin position="26"/>
        <end position="54"/>
    </location>
</feature>